<proteinExistence type="inferred from homology"/>
<dbReference type="OrthoDB" id="185373at2759"/>
<evidence type="ECO:0000256" key="3">
    <source>
        <dbReference type="PROSITE-ProRule" id="PRU00708"/>
    </source>
</evidence>
<dbReference type="GO" id="GO:0009451">
    <property type="term" value="P:RNA modification"/>
    <property type="evidence" value="ECO:0007669"/>
    <property type="project" value="InterPro"/>
</dbReference>
<dbReference type="InterPro" id="IPR011990">
    <property type="entry name" value="TPR-like_helical_dom_sf"/>
</dbReference>
<feature type="repeat" description="PPR" evidence="3">
    <location>
        <begin position="207"/>
        <end position="237"/>
    </location>
</feature>
<dbReference type="Proteomes" id="UP000655225">
    <property type="component" value="Unassembled WGS sequence"/>
</dbReference>
<dbReference type="FunFam" id="1.25.40.10:FF:000334">
    <property type="entry name" value="Pentatricopeptide repeat-containing protein"/>
    <property type="match status" value="1"/>
</dbReference>
<dbReference type="NCBIfam" id="TIGR00756">
    <property type="entry name" value="PPR"/>
    <property type="match status" value="5"/>
</dbReference>
<accession>A0A835DIJ3</accession>
<dbReference type="OMA" id="GMPVKAN"/>
<dbReference type="EMBL" id="JABCRI010000008">
    <property type="protein sequence ID" value="KAF8401374.1"/>
    <property type="molecule type" value="Genomic_DNA"/>
</dbReference>
<organism evidence="4 5">
    <name type="scientific">Tetracentron sinense</name>
    <name type="common">Spur-leaf</name>
    <dbReference type="NCBI Taxonomy" id="13715"/>
    <lineage>
        <taxon>Eukaryota</taxon>
        <taxon>Viridiplantae</taxon>
        <taxon>Streptophyta</taxon>
        <taxon>Embryophyta</taxon>
        <taxon>Tracheophyta</taxon>
        <taxon>Spermatophyta</taxon>
        <taxon>Magnoliopsida</taxon>
        <taxon>Trochodendrales</taxon>
        <taxon>Trochodendraceae</taxon>
        <taxon>Tetracentron</taxon>
    </lineage>
</organism>
<evidence type="ECO:0000313" key="5">
    <source>
        <dbReference type="Proteomes" id="UP000655225"/>
    </source>
</evidence>
<name>A0A835DIJ3_TETSI</name>
<dbReference type="Pfam" id="PF01535">
    <property type="entry name" value="PPR"/>
    <property type="match status" value="2"/>
</dbReference>
<protein>
    <recommendedName>
        <fullName evidence="6">Pentatricopeptide repeat-containing protein</fullName>
    </recommendedName>
</protein>
<dbReference type="GO" id="GO:0003723">
    <property type="term" value="F:RNA binding"/>
    <property type="evidence" value="ECO:0007669"/>
    <property type="project" value="InterPro"/>
</dbReference>
<evidence type="ECO:0000256" key="1">
    <source>
        <dbReference type="ARBA" id="ARBA00022737"/>
    </source>
</evidence>
<dbReference type="SUPFAM" id="SSF48452">
    <property type="entry name" value="TPR-like"/>
    <property type="match status" value="1"/>
</dbReference>
<dbReference type="InterPro" id="IPR046848">
    <property type="entry name" value="E_motif"/>
</dbReference>
<dbReference type="InterPro" id="IPR046960">
    <property type="entry name" value="PPR_At4g14850-like_plant"/>
</dbReference>
<keyword evidence="1" id="KW-0677">Repeat</keyword>
<evidence type="ECO:0008006" key="6">
    <source>
        <dbReference type="Google" id="ProtNLM"/>
    </source>
</evidence>
<dbReference type="InterPro" id="IPR002885">
    <property type="entry name" value="PPR_rpt"/>
</dbReference>
<dbReference type="FunFam" id="1.25.40.10:FF:000921">
    <property type="entry name" value="Pentatricopeptide repeat-containing protein At5g48910"/>
    <property type="match status" value="1"/>
</dbReference>
<dbReference type="PANTHER" id="PTHR47926">
    <property type="entry name" value="PENTATRICOPEPTIDE REPEAT-CONTAINING PROTEIN"/>
    <property type="match status" value="1"/>
</dbReference>
<dbReference type="PROSITE" id="PS51375">
    <property type="entry name" value="PPR"/>
    <property type="match status" value="4"/>
</dbReference>
<gene>
    <name evidence="4" type="ORF">HHK36_012311</name>
</gene>
<dbReference type="Gene3D" id="1.25.40.10">
    <property type="entry name" value="Tetratricopeptide repeat domain"/>
    <property type="match status" value="3"/>
</dbReference>
<feature type="repeat" description="PPR" evidence="3">
    <location>
        <begin position="71"/>
        <end position="105"/>
    </location>
</feature>
<sequence length="572" mass="63538">MSRCGREAERRILRLLHGHSTRTCLTQIHAHCLRHNLYQSNQLLAHFVSVCGALNKMPYARLVFLQTQNPNILLFNSMIKGYSVSGPFEESLHLFSLMKNRGIWPDNFTFAPLLKSCSNLCDINLGRGVHAQILTVGFESHSSIRIGLIEFYTTCERMRDAKQVFDAMPQRDVVSWNLMIHGFCKRGDVEMGFHLFRQMSERSVVSWNSMIASLAQSGREFEALDLFCEMWDNGFNPDEATVVTVLPVCARLGAFDGGRWIHNFSDTSGLSRDVISVGNSLVDFYCKCGDLETARKIFNDMPQKNVVSWNAMISGLAFNGRGELGVEMFEEMKREGVDPDNSSFIGVIACCTHAGLVQRGQELFDSMIVKHQIKPKLEHYGCMVDLLGRSGCVKEAHCLLRSMPMRPNAALWGALLSACRTHGDLELAECAAKELINLEPWNSGNYVLLSNIYAEVGRWDEVEKRLSSLNCIKKKKMERKSCFSGTGNVSSPTVKTLTTSKKEGVIVKPDIIEKEVVQEAKGNQITSGTGAVIVTKIEEKASVSLKKEAPARVNVRSTYCGCGCGCGCGGNV</sequence>
<keyword evidence="5" id="KW-1185">Reference proteome</keyword>
<feature type="repeat" description="PPR" evidence="3">
    <location>
        <begin position="172"/>
        <end position="206"/>
    </location>
</feature>
<dbReference type="PANTHER" id="PTHR47926:SF540">
    <property type="entry name" value="PENTATRICOPEPTIDE REPEAT-CONTAINING PROTEIN"/>
    <property type="match status" value="1"/>
</dbReference>
<reference evidence="4 5" key="1">
    <citation type="submission" date="2020-04" db="EMBL/GenBank/DDBJ databases">
        <title>Plant Genome Project.</title>
        <authorList>
            <person name="Zhang R.-G."/>
        </authorList>
    </citation>
    <scope>NUCLEOTIDE SEQUENCE [LARGE SCALE GENOMIC DNA]</scope>
    <source>
        <strain evidence="4">YNK0</strain>
        <tissue evidence="4">Leaf</tissue>
    </source>
</reference>
<evidence type="ECO:0000256" key="2">
    <source>
        <dbReference type="ARBA" id="ARBA00061659"/>
    </source>
</evidence>
<dbReference type="Pfam" id="PF13041">
    <property type="entry name" value="PPR_2"/>
    <property type="match status" value="3"/>
</dbReference>
<evidence type="ECO:0000313" key="4">
    <source>
        <dbReference type="EMBL" id="KAF8401374.1"/>
    </source>
</evidence>
<dbReference type="AlphaFoldDB" id="A0A835DIJ3"/>
<feature type="repeat" description="PPR" evidence="3">
    <location>
        <begin position="305"/>
        <end position="339"/>
    </location>
</feature>
<dbReference type="Pfam" id="PF20431">
    <property type="entry name" value="E_motif"/>
    <property type="match status" value="1"/>
</dbReference>
<comment type="caution">
    <text evidence="4">The sequence shown here is derived from an EMBL/GenBank/DDBJ whole genome shotgun (WGS) entry which is preliminary data.</text>
</comment>
<comment type="similarity">
    <text evidence="2">Belongs to the PPR family. PCMP-E subfamily.</text>
</comment>